<dbReference type="WBParaSite" id="nRc.2.0.1.t33833-RA">
    <property type="protein sequence ID" value="nRc.2.0.1.t33833-RA"/>
    <property type="gene ID" value="nRc.2.0.1.g33833"/>
</dbReference>
<sequence>MTRLDSIPPVLKGFLGDAGAVPLLADVWLWAPSATAILSPLVASHHAFFSSIAPVKSTLSHLVVAVLHVNFHFHQLSPVLPLAVHCDLLTPDLAIAFSPARLVCFPPIFVILTKRVGPGFEY</sequence>
<accession>A0A915K671</accession>
<proteinExistence type="predicted"/>
<dbReference type="Proteomes" id="UP000887565">
    <property type="component" value="Unplaced"/>
</dbReference>
<protein>
    <submittedName>
        <fullName evidence="2">Uncharacterized protein</fullName>
    </submittedName>
</protein>
<dbReference type="AlphaFoldDB" id="A0A915K671"/>
<evidence type="ECO:0000313" key="2">
    <source>
        <dbReference type="WBParaSite" id="nRc.2.0.1.t33833-RA"/>
    </source>
</evidence>
<organism evidence="1 2">
    <name type="scientific">Romanomermis culicivorax</name>
    <name type="common">Nematode worm</name>
    <dbReference type="NCBI Taxonomy" id="13658"/>
    <lineage>
        <taxon>Eukaryota</taxon>
        <taxon>Metazoa</taxon>
        <taxon>Ecdysozoa</taxon>
        <taxon>Nematoda</taxon>
        <taxon>Enoplea</taxon>
        <taxon>Dorylaimia</taxon>
        <taxon>Mermithida</taxon>
        <taxon>Mermithoidea</taxon>
        <taxon>Mermithidae</taxon>
        <taxon>Romanomermis</taxon>
    </lineage>
</organism>
<keyword evidence="1" id="KW-1185">Reference proteome</keyword>
<evidence type="ECO:0000313" key="1">
    <source>
        <dbReference type="Proteomes" id="UP000887565"/>
    </source>
</evidence>
<reference evidence="2" key="1">
    <citation type="submission" date="2022-11" db="UniProtKB">
        <authorList>
            <consortium name="WormBaseParasite"/>
        </authorList>
    </citation>
    <scope>IDENTIFICATION</scope>
</reference>
<name>A0A915K671_ROMCU</name>